<accession>A0ACC0GWQ9</accession>
<organism evidence="1 2">
    <name type="scientific">Camellia lanceoleosa</name>
    <dbReference type="NCBI Taxonomy" id="1840588"/>
    <lineage>
        <taxon>Eukaryota</taxon>
        <taxon>Viridiplantae</taxon>
        <taxon>Streptophyta</taxon>
        <taxon>Embryophyta</taxon>
        <taxon>Tracheophyta</taxon>
        <taxon>Spermatophyta</taxon>
        <taxon>Magnoliopsida</taxon>
        <taxon>eudicotyledons</taxon>
        <taxon>Gunneridae</taxon>
        <taxon>Pentapetalae</taxon>
        <taxon>asterids</taxon>
        <taxon>Ericales</taxon>
        <taxon>Theaceae</taxon>
        <taxon>Camellia</taxon>
    </lineage>
</organism>
<proteinExistence type="predicted"/>
<comment type="caution">
    <text evidence="1">The sequence shown here is derived from an EMBL/GenBank/DDBJ whole genome shotgun (WGS) entry which is preliminary data.</text>
</comment>
<sequence length="134" mass="14200">MVYAGAATTGKYAWTPSEIHDTDVIGDNAATPDSGMGPLSDGTPQHGVPDRVSENVMDCSLFDNAPPHSTADGSANGKCRKRAAPDTVASSMDNLVEVVSKQNRELKITQYFVTRMGENIVGDCLARLMTVLGL</sequence>
<keyword evidence="2" id="KW-1185">Reference proteome</keyword>
<name>A0ACC0GWQ9_9ERIC</name>
<dbReference type="Proteomes" id="UP001060215">
    <property type="component" value="Chromosome 9"/>
</dbReference>
<protein>
    <submittedName>
        <fullName evidence="1">Uncharacterized protein</fullName>
    </submittedName>
</protein>
<reference evidence="1 2" key="1">
    <citation type="journal article" date="2022" name="Plant J.">
        <title>Chromosome-level genome of Camellia lanceoleosa provides a valuable resource for understanding genome evolution and self-incompatibility.</title>
        <authorList>
            <person name="Gong W."/>
            <person name="Xiao S."/>
            <person name="Wang L."/>
            <person name="Liao Z."/>
            <person name="Chang Y."/>
            <person name="Mo W."/>
            <person name="Hu G."/>
            <person name="Li W."/>
            <person name="Zhao G."/>
            <person name="Zhu H."/>
            <person name="Hu X."/>
            <person name="Ji K."/>
            <person name="Xiang X."/>
            <person name="Song Q."/>
            <person name="Yuan D."/>
            <person name="Jin S."/>
            <person name="Zhang L."/>
        </authorList>
    </citation>
    <scope>NUCLEOTIDE SEQUENCE [LARGE SCALE GENOMIC DNA]</scope>
    <source>
        <strain evidence="1">SQ_2022a</strain>
    </source>
</reference>
<evidence type="ECO:0000313" key="1">
    <source>
        <dbReference type="EMBL" id="KAI8004536.1"/>
    </source>
</evidence>
<evidence type="ECO:0000313" key="2">
    <source>
        <dbReference type="Proteomes" id="UP001060215"/>
    </source>
</evidence>
<gene>
    <name evidence="1" type="ORF">LOK49_LG08G02488</name>
</gene>
<dbReference type="EMBL" id="CM045766">
    <property type="protein sequence ID" value="KAI8004536.1"/>
    <property type="molecule type" value="Genomic_DNA"/>
</dbReference>